<proteinExistence type="predicted"/>
<accession>A0A9X3SED3</accession>
<keyword evidence="2" id="KW-0472">Membrane</keyword>
<organism evidence="3 4">
    <name type="scientific">Solirubrobacter phytolaccae</name>
    <dbReference type="NCBI Taxonomy" id="1404360"/>
    <lineage>
        <taxon>Bacteria</taxon>
        <taxon>Bacillati</taxon>
        <taxon>Actinomycetota</taxon>
        <taxon>Thermoleophilia</taxon>
        <taxon>Solirubrobacterales</taxon>
        <taxon>Solirubrobacteraceae</taxon>
        <taxon>Solirubrobacter</taxon>
    </lineage>
</organism>
<gene>
    <name evidence="3" type="ORF">OJ997_08420</name>
</gene>
<feature type="transmembrane region" description="Helical" evidence="2">
    <location>
        <begin position="212"/>
        <end position="230"/>
    </location>
</feature>
<dbReference type="RefSeq" id="WP_270024625.1">
    <property type="nucleotide sequence ID" value="NZ_JAPDDP010000011.1"/>
</dbReference>
<evidence type="ECO:0008006" key="5">
    <source>
        <dbReference type="Google" id="ProtNLM"/>
    </source>
</evidence>
<dbReference type="EMBL" id="JAPDDP010000011">
    <property type="protein sequence ID" value="MDA0180317.1"/>
    <property type="molecule type" value="Genomic_DNA"/>
</dbReference>
<evidence type="ECO:0000256" key="2">
    <source>
        <dbReference type="SAM" id="Phobius"/>
    </source>
</evidence>
<dbReference type="Proteomes" id="UP001147653">
    <property type="component" value="Unassembled WGS sequence"/>
</dbReference>
<feature type="compositionally biased region" description="Low complexity" evidence="1">
    <location>
        <begin position="258"/>
        <end position="277"/>
    </location>
</feature>
<feature type="region of interest" description="Disordered" evidence="1">
    <location>
        <begin position="258"/>
        <end position="297"/>
    </location>
</feature>
<evidence type="ECO:0000256" key="1">
    <source>
        <dbReference type="SAM" id="MobiDB-lite"/>
    </source>
</evidence>
<keyword evidence="4" id="KW-1185">Reference proteome</keyword>
<evidence type="ECO:0000313" key="3">
    <source>
        <dbReference type="EMBL" id="MDA0180317.1"/>
    </source>
</evidence>
<comment type="caution">
    <text evidence="3">The sequence shown here is derived from an EMBL/GenBank/DDBJ whole genome shotgun (WGS) entry which is preliminary data.</text>
</comment>
<name>A0A9X3SED3_9ACTN</name>
<feature type="compositionally biased region" description="Pro residues" evidence="1">
    <location>
        <begin position="281"/>
        <end position="291"/>
    </location>
</feature>
<sequence length="297" mass="31310">MNLPRHAAVLWRFRVVTIVGVLLTLALSVMASYKVSLAGGLKIEARGESTWSSDSSMLVTQLGFPEGRVTLPEAPELKTDATGKEEPIPADQLQFADPNRFGGLADLYSQLAMSDRVRLRTPEKANPAQVTAGALQGASGGVILPVIKLTTSAPTQQGAQKLNEHMIEALRGTLKEDQTKNQVPEKQRVELVALNAPSPGYLLSGPSKTSSLMAFVLGLLGTLALTHLLAAMRGGGSRKRTAVAEDEDSFDGIVDPWAVENGAAEPAAPARPVPAGSVWGGPPPPPAPPTSVPRRPR</sequence>
<dbReference type="AlphaFoldDB" id="A0A9X3SED3"/>
<reference evidence="3" key="1">
    <citation type="submission" date="2022-10" db="EMBL/GenBank/DDBJ databases">
        <title>The WGS of Solirubrobacter phytolaccae KCTC 29190.</title>
        <authorList>
            <person name="Jiang Z."/>
        </authorList>
    </citation>
    <scope>NUCLEOTIDE SEQUENCE</scope>
    <source>
        <strain evidence="3">KCTC 29190</strain>
    </source>
</reference>
<keyword evidence="2" id="KW-0812">Transmembrane</keyword>
<evidence type="ECO:0000313" key="4">
    <source>
        <dbReference type="Proteomes" id="UP001147653"/>
    </source>
</evidence>
<protein>
    <recommendedName>
        <fullName evidence="5">Capsular polysaccharide biosynthesis protein</fullName>
    </recommendedName>
</protein>
<keyword evidence="2" id="KW-1133">Transmembrane helix</keyword>